<evidence type="ECO:0000313" key="4">
    <source>
        <dbReference type="Proteomes" id="UP001472866"/>
    </source>
</evidence>
<feature type="compositionally biased region" description="Basic and acidic residues" evidence="2">
    <location>
        <begin position="115"/>
        <end position="133"/>
    </location>
</feature>
<dbReference type="Proteomes" id="UP001472866">
    <property type="component" value="Chromosome 03"/>
</dbReference>
<evidence type="ECO:0000313" key="3">
    <source>
        <dbReference type="EMBL" id="WZN60609.1"/>
    </source>
</evidence>
<protein>
    <submittedName>
        <fullName evidence="3">Uncharacterized protein</fullName>
    </submittedName>
</protein>
<keyword evidence="1" id="KW-0175">Coiled coil</keyword>
<dbReference type="AlphaFoldDB" id="A0AAX4P3V4"/>
<proteinExistence type="predicted"/>
<accession>A0AAX4P3V4</accession>
<feature type="region of interest" description="Disordered" evidence="2">
    <location>
        <begin position="236"/>
        <end position="257"/>
    </location>
</feature>
<organism evidence="3 4">
    <name type="scientific">Chloropicon roscoffensis</name>
    <dbReference type="NCBI Taxonomy" id="1461544"/>
    <lineage>
        <taxon>Eukaryota</taxon>
        <taxon>Viridiplantae</taxon>
        <taxon>Chlorophyta</taxon>
        <taxon>Chloropicophyceae</taxon>
        <taxon>Chloropicales</taxon>
        <taxon>Chloropicaceae</taxon>
        <taxon>Chloropicon</taxon>
    </lineage>
</organism>
<feature type="region of interest" description="Disordered" evidence="2">
    <location>
        <begin position="115"/>
        <end position="141"/>
    </location>
</feature>
<feature type="coiled-coil region" evidence="1">
    <location>
        <begin position="373"/>
        <end position="486"/>
    </location>
</feature>
<feature type="compositionally biased region" description="Basic residues" evidence="2">
    <location>
        <begin position="51"/>
        <end position="65"/>
    </location>
</feature>
<evidence type="ECO:0000256" key="1">
    <source>
        <dbReference type="SAM" id="Coils"/>
    </source>
</evidence>
<sequence length="601" mass="67613">MVGSKEGGEKRARRTTEDHSNSFEEGPLSFKCSTSCREVTSAGTSDALPKTKPRKAKQRGSSRKRKGFRFPHRLAICVGGYLLRLAHKKNDKLQGGPGAQGAKAEVLLPLAKPRADERESKEYGEEVVRDRGETVSMQRPNETARVETALEPLGGGTCSTVKQIEKILAREKKSREDVLAFTMQQSALRSQEKDGLRNEILLRDREIERNSETIDRVLTTISQSLGINFSDVQAMDHNSSCSKQSSSESTTSPEAAMTPKLLMKENNPEIWKIKQELILDKITEMAQRLEEMQRQRPTQGLGQGVNSGDGGPLKQAALVNKGDGNFSAFLQNFRVEQFQLLSGMKDKETQLKEYSSFVSKWHEDVRVMKEKQAEHYQCEVDNLVEQHRSLEESHEKDLARMAQDQSEKVREITTYYESQLAEKESEIQQLSREFERQSDHLHQEIFGMEEKVQDTLSVAIDMEHDINVLRNKNAALKAKHKQEIQDMHTRLTESLDVNEALASRIDGLLEERSKSQSELAGFLSELSNLSTADLLPGLSSQSSFGASEEAKLDSKWLPESPTSSLDMTAIRKSLFQEDSMEIPSLELLAKVSVSDRYDESS</sequence>
<keyword evidence="4" id="KW-1185">Reference proteome</keyword>
<feature type="region of interest" description="Disordered" evidence="2">
    <location>
        <begin position="1"/>
        <end position="65"/>
    </location>
</feature>
<dbReference type="EMBL" id="CP151503">
    <property type="protein sequence ID" value="WZN60609.1"/>
    <property type="molecule type" value="Genomic_DNA"/>
</dbReference>
<reference evidence="3 4" key="1">
    <citation type="submission" date="2024-03" db="EMBL/GenBank/DDBJ databases">
        <title>Complete genome sequence of the green alga Chloropicon roscoffensis RCC1871.</title>
        <authorList>
            <person name="Lemieux C."/>
            <person name="Pombert J.-F."/>
            <person name="Otis C."/>
            <person name="Turmel M."/>
        </authorList>
    </citation>
    <scope>NUCLEOTIDE SEQUENCE [LARGE SCALE GENOMIC DNA]</scope>
    <source>
        <strain evidence="3 4">RCC1871</strain>
    </source>
</reference>
<name>A0AAX4P3V4_9CHLO</name>
<feature type="compositionally biased region" description="Low complexity" evidence="2">
    <location>
        <begin position="239"/>
        <end position="252"/>
    </location>
</feature>
<feature type="compositionally biased region" description="Basic and acidic residues" evidence="2">
    <location>
        <begin position="1"/>
        <end position="22"/>
    </location>
</feature>
<feature type="compositionally biased region" description="Polar residues" evidence="2">
    <location>
        <begin position="31"/>
        <end position="44"/>
    </location>
</feature>
<evidence type="ECO:0000256" key="2">
    <source>
        <dbReference type="SAM" id="MobiDB-lite"/>
    </source>
</evidence>
<gene>
    <name evidence="3" type="ORF">HKI87_03g21430</name>
</gene>